<dbReference type="Pfam" id="PF07731">
    <property type="entry name" value="Cu-oxidase_2"/>
    <property type="match status" value="1"/>
</dbReference>
<keyword evidence="7" id="KW-0560">Oxidoreductase</keyword>
<keyword evidence="11" id="KW-0812">Transmembrane</keyword>
<keyword evidence="11" id="KW-1133">Transmembrane helix</keyword>
<dbReference type="CDD" id="cd13910">
    <property type="entry name" value="CuRO_3_MCO_like_4"/>
    <property type="match status" value="1"/>
</dbReference>
<feature type="compositionally biased region" description="Basic and acidic residues" evidence="10">
    <location>
        <begin position="99"/>
        <end position="109"/>
    </location>
</feature>
<comment type="cofactor">
    <cofactor evidence="1">
        <name>Cu cation</name>
        <dbReference type="ChEBI" id="CHEBI:23378"/>
    </cofactor>
</comment>
<dbReference type="InterPro" id="IPR008972">
    <property type="entry name" value="Cupredoxin"/>
</dbReference>
<evidence type="ECO:0000256" key="11">
    <source>
        <dbReference type="SAM" id="Phobius"/>
    </source>
</evidence>
<evidence type="ECO:0000259" key="13">
    <source>
        <dbReference type="Pfam" id="PF07731"/>
    </source>
</evidence>
<feature type="compositionally biased region" description="Polar residues" evidence="10">
    <location>
        <begin position="170"/>
        <end position="200"/>
    </location>
</feature>
<sequence length="777" mass="86587">MVAPTAREQKAALLDDPLYTGYDDIEDDYDGVENFTNLPGASAKRRRPWTMIMLGIGLIVCLLTLTILLNPLLTPRDGPNPHEVGHSHDGEMEMGNGDVHADEHHHDDAPEVPTVVAEPEEDHHHDEDPETGHDEDQVNNDENNHEHGLEDVHDEDDHVEDEHPEDASTEQEGQNPTPTSTEPAMSIQTADPASQGSLFPLSSNLQDRYILDPEWDYSAEPARREYNWTIRDEEYNPDGVFRPMMLINHQFPGPLIEINEGDTIVVNLENLAVNATSIHWHGLYQNGTNFMDGTVGVTQCPVAPGTSFTYEFKVPNQSGTYWYHSHQSVQTADGLFGPLIIHGRDEKTLQEIPYDTDRVIMVSDHYHDSSSELLMAYLASDRENIEPVPDSALINGQGIRDCSTLAHRRCDNSTTNVARPEINLEAGMSHRLRFINTGTFAEFQVAIDEHDFSVTEVDGTDVHPATYNRLTLNPAQRYSVIVNTTNDAERSYWLRAKMLSGCFGEDNPNSEAELHAVVRYVSGPESNSKQVPDSREWSDQVPLECHDMNTTDLVPVVVVQAPERADASFYIRANFEIGHWALSRGFFNTSSWRADLKSPTLLRTIDGLTSSNESFTTTGEEPTFVNSDAFDINTEFVIQSNGIQVIDLLVENFDDGNHPLHLHGYKFFVLAAGHGYPPANLTETVDLTNPLRRDTASVEAFGWVLLRVVADNPGLWAFHCHVAWHTEAGLMMQLLTRADEVAGTVVPDANVALCDAPREELEKGSSPKDEVFFGTPA</sequence>
<dbReference type="Gene3D" id="2.60.40.420">
    <property type="entry name" value="Cupredoxins - blue copper proteins"/>
    <property type="match status" value="3"/>
</dbReference>
<dbReference type="InterPro" id="IPR002355">
    <property type="entry name" value="Cu_oxidase_Cu_BS"/>
</dbReference>
<keyword evidence="6" id="KW-0677">Repeat</keyword>
<evidence type="ECO:0000256" key="9">
    <source>
        <dbReference type="ARBA" id="ARBA00023180"/>
    </source>
</evidence>
<feature type="domain" description="Plastocyanin-like" evidence="14">
    <location>
        <begin position="230"/>
        <end position="344"/>
    </location>
</feature>
<evidence type="ECO:0000256" key="3">
    <source>
        <dbReference type="ARBA" id="ARBA00010609"/>
    </source>
</evidence>
<feature type="compositionally biased region" description="Basic and acidic residues" evidence="10">
    <location>
        <begin position="79"/>
        <end position="91"/>
    </location>
</feature>
<dbReference type="InterPro" id="IPR011707">
    <property type="entry name" value="Cu-oxidase-like_N"/>
</dbReference>
<dbReference type="PROSITE" id="PS00079">
    <property type="entry name" value="MULTICOPPER_OXIDASE1"/>
    <property type="match status" value="2"/>
</dbReference>
<evidence type="ECO:0008006" key="17">
    <source>
        <dbReference type="Google" id="ProtNLM"/>
    </source>
</evidence>
<comment type="subcellular location">
    <subcellularLocation>
        <location evidence="2">Secreted</location>
    </subcellularLocation>
</comment>
<dbReference type="GO" id="GO:0005507">
    <property type="term" value="F:copper ion binding"/>
    <property type="evidence" value="ECO:0007669"/>
    <property type="project" value="InterPro"/>
</dbReference>
<dbReference type="PROSITE" id="PS00080">
    <property type="entry name" value="MULTICOPPER_OXIDASE2"/>
    <property type="match status" value="1"/>
</dbReference>
<comment type="similarity">
    <text evidence="3">Belongs to the multicopper oxidase family.</text>
</comment>
<keyword evidence="9" id="KW-0325">Glycoprotein</keyword>
<dbReference type="InterPro" id="IPR011706">
    <property type="entry name" value="Cu-oxidase_C"/>
</dbReference>
<keyword evidence="11" id="KW-0472">Membrane</keyword>
<feature type="compositionally biased region" description="Basic and acidic residues" evidence="10">
    <location>
        <begin position="121"/>
        <end position="151"/>
    </location>
</feature>
<dbReference type="EMBL" id="VIBQ01000010">
    <property type="protein sequence ID" value="KAB8339135.1"/>
    <property type="molecule type" value="Genomic_DNA"/>
</dbReference>
<evidence type="ECO:0000256" key="7">
    <source>
        <dbReference type="ARBA" id="ARBA00023002"/>
    </source>
</evidence>
<dbReference type="SUPFAM" id="SSF49503">
    <property type="entry name" value="Cupredoxins"/>
    <property type="match status" value="3"/>
</dbReference>
<evidence type="ECO:0000256" key="10">
    <source>
        <dbReference type="SAM" id="MobiDB-lite"/>
    </source>
</evidence>
<feature type="domain" description="Plastocyanin-like" evidence="12">
    <location>
        <begin position="357"/>
        <end position="502"/>
    </location>
</feature>
<accession>A0A5N6KR64</accession>
<dbReference type="CDD" id="cd13857">
    <property type="entry name" value="CuRO_1_Diphenol_Ox"/>
    <property type="match status" value="1"/>
</dbReference>
<protein>
    <recommendedName>
        <fullName evidence="17">Laccase</fullName>
    </recommendedName>
</protein>
<feature type="compositionally biased region" description="Acidic residues" evidence="10">
    <location>
        <begin position="152"/>
        <end position="169"/>
    </location>
</feature>
<evidence type="ECO:0000256" key="4">
    <source>
        <dbReference type="ARBA" id="ARBA00022525"/>
    </source>
</evidence>
<keyword evidence="5" id="KW-0479">Metal-binding</keyword>
<dbReference type="InterPro" id="IPR045087">
    <property type="entry name" value="Cu-oxidase_fam"/>
</dbReference>
<dbReference type="Pfam" id="PF00394">
    <property type="entry name" value="Cu-oxidase"/>
    <property type="match status" value="1"/>
</dbReference>
<evidence type="ECO:0000313" key="16">
    <source>
        <dbReference type="Proteomes" id="UP000327013"/>
    </source>
</evidence>
<dbReference type="OrthoDB" id="2121828at2759"/>
<evidence type="ECO:0000259" key="12">
    <source>
        <dbReference type="Pfam" id="PF00394"/>
    </source>
</evidence>
<dbReference type="Pfam" id="PF07732">
    <property type="entry name" value="Cu-oxidase_3"/>
    <property type="match status" value="1"/>
</dbReference>
<keyword evidence="8" id="KW-0186">Copper</keyword>
<name>A0A5N6KR64_9ROSI</name>
<feature type="transmembrane region" description="Helical" evidence="11">
    <location>
        <begin position="52"/>
        <end position="73"/>
    </location>
</feature>
<dbReference type="PANTHER" id="PTHR11709:SF414">
    <property type="entry name" value="ADR239WP"/>
    <property type="match status" value="1"/>
</dbReference>
<proteinExistence type="inferred from homology"/>
<keyword evidence="4" id="KW-0964">Secreted</keyword>
<dbReference type="InterPro" id="IPR001117">
    <property type="entry name" value="Cu-oxidase_2nd"/>
</dbReference>
<evidence type="ECO:0000313" key="15">
    <source>
        <dbReference type="EMBL" id="KAB8339135.1"/>
    </source>
</evidence>
<organism evidence="15 16">
    <name type="scientific">Carpinus fangiana</name>
    <dbReference type="NCBI Taxonomy" id="176857"/>
    <lineage>
        <taxon>Eukaryota</taxon>
        <taxon>Viridiplantae</taxon>
        <taxon>Streptophyta</taxon>
        <taxon>Embryophyta</taxon>
        <taxon>Tracheophyta</taxon>
        <taxon>Spermatophyta</taxon>
        <taxon>Magnoliopsida</taxon>
        <taxon>eudicotyledons</taxon>
        <taxon>Gunneridae</taxon>
        <taxon>Pentapetalae</taxon>
        <taxon>rosids</taxon>
        <taxon>fabids</taxon>
        <taxon>Fagales</taxon>
        <taxon>Betulaceae</taxon>
        <taxon>Carpinus</taxon>
    </lineage>
</organism>
<comment type="caution">
    <text evidence="15">The sequence shown here is derived from an EMBL/GenBank/DDBJ whole genome shotgun (WGS) entry which is preliminary data.</text>
</comment>
<keyword evidence="16" id="KW-1185">Reference proteome</keyword>
<evidence type="ECO:0000259" key="14">
    <source>
        <dbReference type="Pfam" id="PF07732"/>
    </source>
</evidence>
<dbReference type="Proteomes" id="UP000327013">
    <property type="component" value="Unassembled WGS sequence"/>
</dbReference>
<feature type="domain" description="Plastocyanin-like" evidence="13">
    <location>
        <begin position="616"/>
        <end position="738"/>
    </location>
</feature>
<dbReference type="PANTHER" id="PTHR11709">
    <property type="entry name" value="MULTI-COPPER OXIDASE"/>
    <property type="match status" value="1"/>
</dbReference>
<evidence type="ECO:0000256" key="8">
    <source>
        <dbReference type="ARBA" id="ARBA00023008"/>
    </source>
</evidence>
<evidence type="ECO:0000256" key="2">
    <source>
        <dbReference type="ARBA" id="ARBA00004613"/>
    </source>
</evidence>
<reference evidence="15 16" key="1">
    <citation type="submission" date="2019-06" db="EMBL/GenBank/DDBJ databases">
        <title>A chromosomal-level reference genome of Carpinus fangiana (Coryloideae, Betulaceae).</title>
        <authorList>
            <person name="Yang X."/>
            <person name="Wang Z."/>
            <person name="Zhang L."/>
            <person name="Hao G."/>
            <person name="Liu J."/>
            <person name="Yang Y."/>
        </authorList>
    </citation>
    <scope>NUCLEOTIDE SEQUENCE [LARGE SCALE GENOMIC DNA]</scope>
    <source>
        <strain evidence="15">Cfa_2016G</strain>
        <tissue evidence="15">Leaf</tissue>
    </source>
</reference>
<dbReference type="InterPro" id="IPR033138">
    <property type="entry name" value="Cu_oxidase_CS"/>
</dbReference>
<dbReference type="GO" id="GO:0005576">
    <property type="term" value="C:extracellular region"/>
    <property type="evidence" value="ECO:0007669"/>
    <property type="project" value="UniProtKB-SubCell"/>
</dbReference>
<evidence type="ECO:0000256" key="6">
    <source>
        <dbReference type="ARBA" id="ARBA00022737"/>
    </source>
</evidence>
<gene>
    <name evidence="15" type="ORF">FH972_022071</name>
</gene>
<evidence type="ECO:0000256" key="5">
    <source>
        <dbReference type="ARBA" id="ARBA00022723"/>
    </source>
</evidence>
<dbReference type="FunFam" id="2.60.40.420:FF:000071">
    <property type="entry name" value="Conidial pigment biosynthesis oxidase Abr1/brown 1"/>
    <property type="match status" value="1"/>
</dbReference>
<evidence type="ECO:0000256" key="1">
    <source>
        <dbReference type="ARBA" id="ARBA00001935"/>
    </source>
</evidence>
<feature type="region of interest" description="Disordered" evidence="10">
    <location>
        <begin position="73"/>
        <end position="200"/>
    </location>
</feature>
<dbReference type="GO" id="GO:0016491">
    <property type="term" value="F:oxidoreductase activity"/>
    <property type="evidence" value="ECO:0007669"/>
    <property type="project" value="UniProtKB-KW"/>
</dbReference>
<dbReference type="AlphaFoldDB" id="A0A5N6KR64"/>